<accession>A0ABD4TJJ4</accession>
<dbReference type="EMBL" id="VOTZ01000008">
    <property type="protein sequence ID" value="MCQ1538344.1"/>
    <property type="molecule type" value="Genomic_DNA"/>
</dbReference>
<keyword evidence="1" id="KW-0812">Transmembrane</keyword>
<feature type="transmembrane region" description="Helical" evidence="1">
    <location>
        <begin position="12"/>
        <end position="37"/>
    </location>
</feature>
<dbReference type="AlphaFoldDB" id="A0ABD4TJJ4"/>
<dbReference type="Proteomes" id="UP001524383">
    <property type="component" value="Unassembled WGS sequence"/>
</dbReference>
<name>A0ABD4TJJ4_9EURY</name>
<sequence length="89" mass="9899">MEESAKQVFKIKYITVVILLNIFLFAAAAAVAIFFIVPAEAGYKNPVLVILALITILSGLLTRKHYIATKEWLEIHAKPEEPSEQNESA</sequence>
<proteinExistence type="predicted"/>
<evidence type="ECO:0000256" key="1">
    <source>
        <dbReference type="SAM" id="Phobius"/>
    </source>
</evidence>
<evidence type="ECO:0000313" key="3">
    <source>
        <dbReference type="Proteomes" id="UP001524383"/>
    </source>
</evidence>
<protein>
    <submittedName>
        <fullName evidence="2">Uncharacterized protein</fullName>
    </submittedName>
</protein>
<organism evidence="2 3">
    <name type="scientific">Methanocalculus taiwanensis</name>
    <dbReference type="NCBI Taxonomy" id="106207"/>
    <lineage>
        <taxon>Archaea</taxon>
        <taxon>Methanobacteriati</taxon>
        <taxon>Methanobacteriota</taxon>
        <taxon>Stenosarchaea group</taxon>
        <taxon>Methanomicrobia</taxon>
        <taxon>Methanomicrobiales</taxon>
        <taxon>Methanocalculaceae</taxon>
        <taxon>Methanocalculus</taxon>
    </lineage>
</organism>
<comment type="caution">
    <text evidence="2">The sequence shown here is derived from an EMBL/GenBank/DDBJ whole genome shotgun (WGS) entry which is preliminary data.</text>
</comment>
<feature type="transmembrane region" description="Helical" evidence="1">
    <location>
        <begin position="43"/>
        <end position="61"/>
    </location>
</feature>
<keyword evidence="3" id="KW-1185">Reference proteome</keyword>
<dbReference type="RefSeq" id="WP_255332286.1">
    <property type="nucleotide sequence ID" value="NZ_VOTZ01000008.1"/>
</dbReference>
<gene>
    <name evidence="2" type="ORF">FTO68_04980</name>
</gene>
<keyword evidence="1" id="KW-0472">Membrane</keyword>
<keyword evidence="1" id="KW-1133">Transmembrane helix</keyword>
<reference evidence="2 3" key="1">
    <citation type="submission" date="2019-08" db="EMBL/GenBank/DDBJ databases">
        <authorList>
            <person name="Chen S.-C."/>
            <person name="Lai M.-C."/>
            <person name="You Y.-T."/>
        </authorList>
    </citation>
    <scope>NUCLEOTIDE SEQUENCE [LARGE SCALE GENOMIC DNA]</scope>
    <source>
        <strain evidence="2 3">P2F9704a</strain>
    </source>
</reference>
<evidence type="ECO:0000313" key="2">
    <source>
        <dbReference type="EMBL" id="MCQ1538344.1"/>
    </source>
</evidence>